<evidence type="ECO:0000313" key="2">
    <source>
        <dbReference type="Proteomes" id="UP000050761"/>
    </source>
</evidence>
<dbReference type="OrthoDB" id="5871767at2759"/>
<dbReference type="EMBL" id="UZAH01038916">
    <property type="protein sequence ID" value="VDP54921.1"/>
    <property type="molecule type" value="Genomic_DNA"/>
</dbReference>
<evidence type="ECO:0000313" key="3">
    <source>
        <dbReference type="WBParaSite" id="HPBE_0002596201-mRNA-1"/>
    </source>
</evidence>
<dbReference type="AlphaFoldDB" id="A0A183GTE2"/>
<organism evidence="2 3">
    <name type="scientific">Heligmosomoides polygyrus</name>
    <name type="common">Parasitic roundworm</name>
    <dbReference type="NCBI Taxonomy" id="6339"/>
    <lineage>
        <taxon>Eukaryota</taxon>
        <taxon>Metazoa</taxon>
        <taxon>Ecdysozoa</taxon>
        <taxon>Nematoda</taxon>
        <taxon>Chromadorea</taxon>
        <taxon>Rhabditida</taxon>
        <taxon>Rhabditina</taxon>
        <taxon>Rhabditomorpha</taxon>
        <taxon>Strongyloidea</taxon>
        <taxon>Heligmosomidae</taxon>
        <taxon>Heligmosomoides</taxon>
    </lineage>
</organism>
<evidence type="ECO:0000313" key="1">
    <source>
        <dbReference type="EMBL" id="VDP54921.1"/>
    </source>
</evidence>
<accession>A0A3P8EEF8</accession>
<gene>
    <name evidence="1" type="ORF">HPBE_LOCUS25961</name>
</gene>
<keyword evidence="2" id="KW-1185">Reference proteome</keyword>
<accession>A0A183GTE2</accession>
<reference evidence="1 2" key="1">
    <citation type="submission" date="2018-11" db="EMBL/GenBank/DDBJ databases">
        <authorList>
            <consortium name="Pathogen Informatics"/>
        </authorList>
    </citation>
    <scope>NUCLEOTIDE SEQUENCE [LARGE SCALE GENOMIC DNA]</scope>
</reference>
<sequence length="85" mass="10010">MQSEEELSRTRAGELVSQLTNWSEYHQLYMAMEIAPKESTYGTVNVPWRSDAKEASAWRKQCANRWKSPSRNDLKEYVDEIMLPR</sequence>
<proteinExistence type="predicted"/>
<dbReference type="WBParaSite" id="HPBE_0002596201-mRNA-1">
    <property type="protein sequence ID" value="HPBE_0002596201-mRNA-1"/>
    <property type="gene ID" value="HPBE_0002596201"/>
</dbReference>
<dbReference type="Proteomes" id="UP000050761">
    <property type="component" value="Unassembled WGS sequence"/>
</dbReference>
<reference evidence="3" key="2">
    <citation type="submission" date="2019-09" db="UniProtKB">
        <authorList>
            <consortium name="WormBaseParasite"/>
        </authorList>
    </citation>
    <scope>IDENTIFICATION</scope>
</reference>
<protein>
    <submittedName>
        <fullName evidence="3">ACB domain-containing protein</fullName>
    </submittedName>
</protein>
<name>A0A183GTE2_HELPZ</name>